<dbReference type="AlphaFoldDB" id="A0A4S2H4F3"/>
<dbReference type="CDD" id="cd07382">
    <property type="entry name" value="MPP_DR1281"/>
    <property type="match status" value="1"/>
</dbReference>
<feature type="binding site" evidence="2">
    <location>
        <position position="39"/>
    </location>
    <ligand>
        <name>Fe cation</name>
        <dbReference type="ChEBI" id="CHEBI:24875"/>
        <label>2</label>
    </ligand>
</feature>
<keyword evidence="4" id="KW-1185">Reference proteome</keyword>
<feature type="binding site" evidence="2">
    <location>
        <position position="154"/>
    </location>
    <ligand>
        <name>Fe cation</name>
        <dbReference type="ChEBI" id="CHEBI:24875"/>
        <label>2</label>
    </ligand>
</feature>
<evidence type="ECO:0000256" key="2">
    <source>
        <dbReference type="PIRSR" id="PIRSR004789-51"/>
    </source>
</evidence>
<dbReference type="GO" id="GO:0046872">
    <property type="term" value="F:metal ion binding"/>
    <property type="evidence" value="ECO:0007669"/>
    <property type="project" value="UniProtKB-KW"/>
</dbReference>
<feature type="active site" description="Proton donor" evidence="1">
    <location>
        <position position="68"/>
    </location>
</feature>
<feature type="binding site" evidence="2">
    <location>
        <position position="179"/>
    </location>
    <ligand>
        <name>Fe cation</name>
        <dbReference type="ChEBI" id="CHEBI:24875"/>
        <label>2</label>
    </ligand>
</feature>
<evidence type="ECO:0000313" key="3">
    <source>
        <dbReference type="EMBL" id="TGY90281.1"/>
    </source>
</evidence>
<organism evidence="3 4">
    <name type="scientific">Marinicauda algicola</name>
    <dbReference type="NCBI Taxonomy" id="2029849"/>
    <lineage>
        <taxon>Bacteria</taxon>
        <taxon>Pseudomonadati</taxon>
        <taxon>Pseudomonadota</taxon>
        <taxon>Alphaproteobacteria</taxon>
        <taxon>Maricaulales</taxon>
        <taxon>Maricaulaceae</taxon>
        <taxon>Marinicauda</taxon>
    </lineage>
</organism>
<dbReference type="OrthoDB" id="9801109at2"/>
<dbReference type="Gene3D" id="3.60.21.10">
    <property type="match status" value="1"/>
</dbReference>
<feature type="binding site" evidence="2">
    <location>
        <position position="67"/>
    </location>
    <ligand>
        <name>Fe cation</name>
        <dbReference type="ChEBI" id="CHEBI:24875"/>
        <label>2</label>
    </ligand>
</feature>
<dbReference type="PANTHER" id="PTHR36303">
    <property type="entry name" value="2',3'-CYCLIC-NUCLEOTIDE 2'-PHOSPHODIESTERASE"/>
    <property type="match status" value="1"/>
</dbReference>
<protein>
    <submittedName>
        <fullName evidence="3">YmdB family metallophosphoesterase</fullName>
    </submittedName>
</protein>
<dbReference type="InterPro" id="IPR005235">
    <property type="entry name" value="YmdB-like"/>
</dbReference>
<sequence length="274" mass="29474">MRIAFFGDVVGRSGRQVLSEELPGLREALALDFVVVNAENAAGGFGITEKTAVELFDAGADVLTLGNHSFDQSEALSYIEREPRLLRPVNYPEGTAPGRGSSLYDLPDGRRILVINVMLRLFMEALDDPFRRINEELDACPLGQVADAILVDAHGEATSEKTALGVYCDGRASLVVGTHTHVPTADWRILPGGTAYQTDAGMCGDYDSVIGMDKEEPVNRFVTHMRSSRFSAASGEATACGLFVETDDRTGLAARVEPIRIGGVLSQARPESTN</sequence>
<dbReference type="PANTHER" id="PTHR36303:SF1">
    <property type="entry name" value="2',3'-CYCLIC-NUCLEOTIDE 2'-PHOSPHODIESTERASE"/>
    <property type="match status" value="1"/>
</dbReference>
<evidence type="ECO:0000313" key="4">
    <source>
        <dbReference type="Proteomes" id="UP000308054"/>
    </source>
</evidence>
<keyword evidence="2" id="KW-0479">Metal-binding</keyword>
<dbReference type="EMBL" id="SRXW01000001">
    <property type="protein sequence ID" value="TGY90281.1"/>
    <property type="molecule type" value="Genomic_DNA"/>
</dbReference>
<dbReference type="Proteomes" id="UP000308054">
    <property type="component" value="Unassembled WGS sequence"/>
</dbReference>
<proteinExistence type="predicted"/>
<dbReference type="SUPFAM" id="SSF56300">
    <property type="entry name" value="Metallo-dependent phosphatases"/>
    <property type="match status" value="1"/>
</dbReference>
<dbReference type="RefSeq" id="WP_135994779.1">
    <property type="nucleotide sequence ID" value="NZ_CP071057.1"/>
</dbReference>
<evidence type="ECO:0000256" key="1">
    <source>
        <dbReference type="PIRSR" id="PIRSR004789-50"/>
    </source>
</evidence>
<comment type="caution">
    <text evidence="3">The sequence shown here is derived from an EMBL/GenBank/DDBJ whole genome shotgun (WGS) entry which is preliminary data.</text>
</comment>
<dbReference type="InterPro" id="IPR029052">
    <property type="entry name" value="Metallo-depent_PP-like"/>
</dbReference>
<dbReference type="PIRSF" id="PIRSF004789">
    <property type="entry name" value="DR1281"/>
    <property type="match status" value="1"/>
</dbReference>
<reference evidence="3 4" key="1">
    <citation type="journal article" date="2017" name="Int. J. Syst. Evol. Microbiol.">
        <title>Marinicauda algicola sp. nov., isolated from a marine red alga Rhodosorus marinus.</title>
        <authorList>
            <person name="Jeong S.E."/>
            <person name="Jeon S.H."/>
            <person name="Chun B.H."/>
            <person name="Kim D.W."/>
            <person name="Jeon C.O."/>
        </authorList>
    </citation>
    <scope>NUCLEOTIDE SEQUENCE [LARGE SCALE GENOMIC DNA]</scope>
    <source>
        <strain evidence="3 4">JCM 31718</strain>
    </source>
</reference>
<feature type="binding site" evidence="2">
    <location>
        <position position="181"/>
    </location>
    <ligand>
        <name>Fe cation</name>
        <dbReference type="ChEBI" id="CHEBI:24875"/>
        <label>1</label>
    </ligand>
</feature>
<dbReference type="Pfam" id="PF13277">
    <property type="entry name" value="YmdB"/>
    <property type="match status" value="1"/>
</dbReference>
<feature type="binding site" evidence="2">
    <location>
        <position position="39"/>
    </location>
    <ligand>
        <name>Fe cation</name>
        <dbReference type="ChEBI" id="CHEBI:24875"/>
        <label>1</label>
    </ligand>
</feature>
<accession>A0A4S2H4F3</accession>
<dbReference type="GO" id="GO:0004113">
    <property type="term" value="F:2',3'-cyclic-nucleotide 3'-phosphodiesterase activity"/>
    <property type="evidence" value="ECO:0007669"/>
    <property type="project" value="TreeGrafter"/>
</dbReference>
<gene>
    <name evidence="3" type="ORF">E5163_03925</name>
</gene>
<feature type="binding site" evidence="2">
    <location>
        <position position="40"/>
    </location>
    <ligand>
        <name>Fe cation</name>
        <dbReference type="ChEBI" id="CHEBI:24875"/>
        <label>1</label>
    </ligand>
</feature>
<feature type="binding site" evidence="2">
    <location>
        <position position="8"/>
    </location>
    <ligand>
        <name>Fe cation</name>
        <dbReference type="ChEBI" id="CHEBI:24875"/>
        <label>1</label>
    </ligand>
</feature>
<name>A0A4S2H4F3_9PROT</name>